<feature type="transmembrane region" description="Helical" evidence="1">
    <location>
        <begin position="143"/>
        <end position="161"/>
    </location>
</feature>
<dbReference type="PIRSF" id="PIRSF029727">
    <property type="entry name" value="UCP029727"/>
    <property type="match status" value="1"/>
</dbReference>
<keyword evidence="1" id="KW-0812">Transmembrane</keyword>
<feature type="transmembrane region" description="Helical" evidence="1">
    <location>
        <begin position="43"/>
        <end position="60"/>
    </location>
</feature>
<comment type="caution">
    <text evidence="4">The sequence shown here is derived from an EMBL/GenBank/DDBJ whole genome shotgun (WGS) entry which is preliminary data.</text>
</comment>
<sequence>MPPWKQRLQQLIALASRYPRLLALFGFASGIASFLLVKRKESLAGVLAVVMLAGWVWLLLENLVTRGISQRFGLTLPRSLLRYATQMIHQESLFFVLPFFLTTTTWNSGQALFTGLLCLAALVSIIDPLYYKWLGEQRWALMAFHSLALFAVLLTTLPLIYHLATPQSYELALAISTLLAFPSLLGAQRGQGWRRKLALLALVAALGGAGWLARTWVPPATLWLNQVAVSLELDDRHRAPGRGLKRVSLAELRSHGLYAYTEINVPRGLKERIWHVWRQNGQERDRIPLDISGGRKEGYRAWSHKRNFPGDPLGNWEVRVQTEAGQLIGVLRFKVVD</sequence>
<feature type="domain" description="DUF5924" evidence="3">
    <location>
        <begin position="1"/>
        <end position="259"/>
    </location>
</feature>
<evidence type="ECO:0000313" key="5">
    <source>
        <dbReference type="Proteomes" id="UP001595457"/>
    </source>
</evidence>
<evidence type="ECO:0000313" key="4">
    <source>
        <dbReference type="EMBL" id="MFC2972740.1"/>
    </source>
</evidence>
<keyword evidence="1" id="KW-1133">Transmembrane helix</keyword>
<feature type="transmembrane region" description="Helical" evidence="1">
    <location>
        <begin position="21"/>
        <end position="37"/>
    </location>
</feature>
<dbReference type="InterPro" id="IPR016937">
    <property type="entry name" value="UCP029727"/>
</dbReference>
<feature type="domain" description="DUF2914" evidence="2">
    <location>
        <begin position="270"/>
        <end position="335"/>
    </location>
</feature>
<feature type="transmembrane region" description="Helical" evidence="1">
    <location>
        <begin position="197"/>
        <end position="217"/>
    </location>
</feature>
<evidence type="ECO:0000259" key="3">
    <source>
        <dbReference type="Pfam" id="PF19346"/>
    </source>
</evidence>
<keyword evidence="1" id="KW-0472">Membrane</keyword>
<dbReference type="Pfam" id="PF19346">
    <property type="entry name" value="DUF5924"/>
    <property type="match status" value="1"/>
</dbReference>
<evidence type="ECO:0000259" key="2">
    <source>
        <dbReference type="Pfam" id="PF11141"/>
    </source>
</evidence>
<proteinExistence type="predicted"/>
<name>A0ABV7ATW4_9GAMM</name>
<gene>
    <name evidence="4" type="ORF">ACFOJE_11010</name>
</gene>
<accession>A0ABV7ATW4</accession>
<dbReference type="Proteomes" id="UP001595457">
    <property type="component" value="Unassembled WGS sequence"/>
</dbReference>
<organism evidence="4 5">
    <name type="scientific">Azotobacter bryophylli</name>
    <dbReference type="NCBI Taxonomy" id="1986537"/>
    <lineage>
        <taxon>Bacteria</taxon>
        <taxon>Pseudomonadati</taxon>
        <taxon>Pseudomonadota</taxon>
        <taxon>Gammaproteobacteria</taxon>
        <taxon>Pseudomonadales</taxon>
        <taxon>Pseudomonadaceae</taxon>
        <taxon>Azotobacter</taxon>
    </lineage>
</organism>
<keyword evidence="5" id="KW-1185">Reference proteome</keyword>
<protein>
    <submittedName>
        <fullName evidence="4">DUF5924 family protein</fullName>
    </submittedName>
</protein>
<feature type="transmembrane region" description="Helical" evidence="1">
    <location>
        <begin position="112"/>
        <end position="131"/>
    </location>
</feature>
<evidence type="ECO:0000256" key="1">
    <source>
        <dbReference type="SAM" id="Phobius"/>
    </source>
</evidence>
<dbReference type="InterPro" id="IPR045968">
    <property type="entry name" value="DUF5924"/>
</dbReference>
<feature type="transmembrane region" description="Helical" evidence="1">
    <location>
        <begin position="167"/>
        <end position="185"/>
    </location>
</feature>
<dbReference type="RefSeq" id="WP_377814391.1">
    <property type="nucleotide sequence ID" value="NZ_JBHRSJ010000019.1"/>
</dbReference>
<dbReference type="EMBL" id="JBHRSJ010000019">
    <property type="protein sequence ID" value="MFC2972740.1"/>
    <property type="molecule type" value="Genomic_DNA"/>
</dbReference>
<dbReference type="Pfam" id="PF11141">
    <property type="entry name" value="DUF2914"/>
    <property type="match status" value="1"/>
</dbReference>
<dbReference type="InterPro" id="IPR022606">
    <property type="entry name" value="DUF2914"/>
</dbReference>
<reference evidence="5" key="1">
    <citation type="journal article" date="2019" name="Int. J. Syst. Evol. Microbiol.">
        <title>The Global Catalogue of Microorganisms (GCM) 10K type strain sequencing project: providing services to taxonomists for standard genome sequencing and annotation.</title>
        <authorList>
            <consortium name="The Broad Institute Genomics Platform"/>
            <consortium name="The Broad Institute Genome Sequencing Center for Infectious Disease"/>
            <person name="Wu L."/>
            <person name="Ma J."/>
        </authorList>
    </citation>
    <scope>NUCLEOTIDE SEQUENCE [LARGE SCALE GENOMIC DNA]</scope>
    <source>
        <strain evidence="5">KCTC 62195</strain>
    </source>
</reference>